<keyword evidence="2" id="KW-1185">Reference proteome</keyword>
<protein>
    <submittedName>
        <fullName evidence="1">Uncharacterized protein</fullName>
    </submittedName>
</protein>
<evidence type="ECO:0000313" key="1">
    <source>
        <dbReference type="EMBL" id="GAK47706.1"/>
    </source>
</evidence>
<dbReference type="EMBL" id="BBJM01000011">
    <property type="protein sequence ID" value="GAK47706.1"/>
    <property type="molecule type" value="Genomic_DNA"/>
</dbReference>
<dbReference type="Proteomes" id="UP000028700">
    <property type="component" value="Unassembled WGS sequence"/>
</dbReference>
<reference evidence="1" key="1">
    <citation type="journal article" date="2014" name="Genome Announc.">
        <title>Draft Genome Sequence of Lactobacillus oryzae Strain SG293T.</title>
        <authorList>
            <person name="Tanizawa Y."/>
            <person name="Fujisawa T."/>
            <person name="Mochizuki T."/>
            <person name="Kaminuma E."/>
            <person name="Nakamura Y."/>
            <person name="Tohno M."/>
        </authorList>
    </citation>
    <scope>NUCLEOTIDE SEQUENCE [LARGE SCALE GENOMIC DNA]</scope>
    <source>
        <strain evidence="1">SG293</strain>
    </source>
</reference>
<dbReference type="AlphaFoldDB" id="A0A081BI38"/>
<name>A0A081BI38_9LACO</name>
<comment type="caution">
    <text evidence="1">The sequence shown here is derived from an EMBL/GenBank/DDBJ whole genome shotgun (WGS) entry which is preliminary data.</text>
</comment>
<organism evidence="1 2">
    <name type="scientific">Secundilactobacillus oryzae JCM 18671</name>
    <dbReference type="NCBI Taxonomy" id="1291743"/>
    <lineage>
        <taxon>Bacteria</taxon>
        <taxon>Bacillati</taxon>
        <taxon>Bacillota</taxon>
        <taxon>Bacilli</taxon>
        <taxon>Lactobacillales</taxon>
        <taxon>Lactobacillaceae</taxon>
        <taxon>Secundilactobacillus</taxon>
    </lineage>
</organism>
<sequence length="76" mass="8737">MTQSLTPISDFAVKRYLDEFPDAYFKWSAFMDGSATLSTQEIQQMTAPELSVLRYAMMERDKNRHALYESMLGGMS</sequence>
<proteinExistence type="predicted"/>
<evidence type="ECO:0000313" key="2">
    <source>
        <dbReference type="Proteomes" id="UP000028700"/>
    </source>
</evidence>
<accession>A0A081BI38</accession>
<gene>
    <name evidence="1" type="ORF">LOSG293_110220</name>
</gene>
<dbReference type="STRING" id="1291743.LOSG293_110220"/>